<evidence type="ECO:0000313" key="19">
    <source>
        <dbReference type="Proteomes" id="UP000727407"/>
    </source>
</evidence>
<comment type="caution">
    <text evidence="18">The sequence shown here is derived from an EMBL/GenBank/DDBJ whole genome shotgun (WGS) entry which is preliminary data.</text>
</comment>
<keyword evidence="4" id="KW-0732">Signal</keyword>
<dbReference type="GO" id="GO:0050900">
    <property type="term" value="P:leukocyte migration"/>
    <property type="evidence" value="ECO:0007669"/>
    <property type="project" value="TreeGrafter"/>
</dbReference>
<dbReference type="GO" id="GO:0098609">
    <property type="term" value="P:cell-cell adhesion"/>
    <property type="evidence" value="ECO:0007669"/>
    <property type="project" value="TreeGrafter"/>
</dbReference>
<comment type="subcellular location">
    <subcellularLocation>
        <location evidence="1 13">Membrane</location>
        <topology evidence="1 13">Single-pass type I membrane protein</topology>
    </subcellularLocation>
</comment>
<evidence type="ECO:0000256" key="2">
    <source>
        <dbReference type="ARBA" id="ARBA00008054"/>
    </source>
</evidence>
<keyword evidence="9 13" id="KW-0472">Membrane</keyword>
<comment type="similarity">
    <text evidence="2 13">Belongs to the integrin alpha chain family.</text>
</comment>
<dbReference type="OrthoDB" id="5317514at2759"/>
<evidence type="ECO:0000256" key="13">
    <source>
        <dbReference type="RuleBase" id="RU003762"/>
    </source>
</evidence>
<dbReference type="InterPro" id="IPR013517">
    <property type="entry name" value="FG-GAP"/>
</dbReference>
<dbReference type="GO" id="GO:0007160">
    <property type="term" value="P:cell-matrix adhesion"/>
    <property type="evidence" value="ECO:0007669"/>
    <property type="project" value="TreeGrafter"/>
</dbReference>
<dbReference type="Pfam" id="PF20805">
    <property type="entry name" value="Integrin_A_Ig_2"/>
    <property type="match status" value="1"/>
</dbReference>
<dbReference type="Pfam" id="PF20806">
    <property type="entry name" value="Integrin_A_Ig_3"/>
    <property type="match status" value="1"/>
</dbReference>
<feature type="repeat" description="FG-GAP" evidence="12">
    <location>
        <begin position="418"/>
        <end position="480"/>
    </location>
</feature>
<reference evidence="18" key="1">
    <citation type="submission" date="2020-07" db="EMBL/GenBank/DDBJ databases">
        <title>Clarias magur genome sequencing, assembly and annotation.</title>
        <authorList>
            <person name="Kushwaha B."/>
            <person name="Kumar R."/>
            <person name="Das P."/>
            <person name="Joshi C.G."/>
            <person name="Kumar D."/>
            <person name="Nagpure N.S."/>
            <person name="Pandey M."/>
            <person name="Agarwal S."/>
            <person name="Srivastava S."/>
            <person name="Singh M."/>
            <person name="Sahoo L."/>
            <person name="Jayasankar P."/>
            <person name="Meher P.K."/>
            <person name="Koringa P.G."/>
            <person name="Iquebal M.A."/>
            <person name="Das S.P."/>
            <person name="Bit A."/>
            <person name="Patnaik S."/>
            <person name="Patel N."/>
            <person name="Shah T.M."/>
            <person name="Hinsu A."/>
            <person name="Jena J.K."/>
        </authorList>
    </citation>
    <scope>NUCLEOTIDE SEQUENCE</scope>
    <source>
        <strain evidence="18">CIFAMagur01</strain>
        <tissue evidence="18">Testis</tissue>
    </source>
</reference>
<dbReference type="PROSITE" id="PS51470">
    <property type="entry name" value="FG_GAP"/>
    <property type="match status" value="3"/>
</dbReference>
<evidence type="ECO:0000259" key="17">
    <source>
        <dbReference type="Pfam" id="PF20806"/>
    </source>
</evidence>
<dbReference type="GO" id="GO:0007229">
    <property type="term" value="P:integrin-mediated signaling pathway"/>
    <property type="evidence" value="ECO:0007669"/>
    <property type="project" value="UniProtKB-KW"/>
</dbReference>
<keyword evidence="19" id="KW-1185">Reference proteome</keyword>
<feature type="transmembrane region" description="Helical" evidence="13">
    <location>
        <begin position="999"/>
        <end position="1021"/>
    </location>
</feature>
<evidence type="ECO:0000256" key="1">
    <source>
        <dbReference type="ARBA" id="ARBA00004479"/>
    </source>
</evidence>
<evidence type="ECO:0000256" key="3">
    <source>
        <dbReference type="ARBA" id="ARBA00022692"/>
    </source>
</evidence>
<feature type="non-terminal residue" evidence="18">
    <location>
        <position position="1022"/>
    </location>
</feature>
<evidence type="ECO:0000256" key="4">
    <source>
        <dbReference type="ARBA" id="ARBA00022729"/>
    </source>
</evidence>
<dbReference type="Pfam" id="PF01839">
    <property type="entry name" value="FG-GAP"/>
    <property type="match status" value="2"/>
</dbReference>
<keyword evidence="6 13" id="KW-0130">Cell adhesion</keyword>
<dbReference type="PRINTS" id="PR01185">
    <property type="entry name" value="INTEGRINA"/>
</dbReference>
<feature type="repeat" description="FG-GAP" evidence="12">
    <location>
        <begin position="359"/>
        <end position="414"/>
    </location>
</feature>
<keyword evidence="11" id="KW-0325">Glycoprotein</keyword>
<dbReference type="InterPro" id="IPR013519">
    <property type="entry name" value="Int_alpha_beta-p"/>
</dbReference>
<dbReference type="SUPFAM" id="SSF69318">
    <property type="entry name" value="Integrin alpha N-terminal domain"/>
    <property type="match status" value="1"/>
</dbReference>
<gene>
    <name evidence="18" type="ORF">DAT39_003444</name>
</gene>
<protein>
    <submittedName>
        <fullName evidence="18">Integrin alpha-3-like isoform X1</fullName>
    </submittedName>
</protein>
<dbReference type="Proteomes" id="UP000727407">
    <property type="component" value="Unassembled WGS sequence"/>
</dbReference>
<dbReference type="InterPro" id="IPR048286">
    <property type="entry name" value="Integrin_alpha_Ig-like_3"/>
</dbReference>
<dbReference type="AlphaFoldDB" id="A0A8J4UF47"/>
<evidence type="ECO:0000259" key="15">
    <source>
        <dbReference type="Pfam" id="PF08441"/>
    </source>
</evidence>
<dbReference type="InterPro" id="IPR048285">
    <property type="entry name" value="Integrin_alpha_Ig-like_2"/>
</dbReference>
<dbReference type="InterPro" id="IPR028994">
    <property type="entry name" value="Integrin_alpha_N"/>
</dbReference>
<dbReference type="Gene3D" id="2.60.40.1530">
    <property type="entry name" value="ntegrin, alpha v. Chain A, domain 4"/>
    <property type="match status" value="1"/>
</dbReference>
<keyword evidence="8 13" id="KW-0401">Integrin</keyword>
<dbReference type="Pfam" id="PF08441">
    <property type="entry name" value="Integrin_A_Ig_1"/>
    <property type="match status" value="1"/>
</dbReference>
<dbReference type="GO" id="GO:0033627">
    <property type="term" value="P:cell adhesion mediated by integrin"/>
    <property type="evidence" value="ECO:0007669"/>
    <property type="project" value="TreeGrafter"/>
</dbReference>
<evidence type="ECO:0000313" key="18">
    <source>
        <dbReference type="EMBL" id="KAF5906818.1"/>
    </source>
</evidence>
<keyword evidence="7 13" id="KW-1133">Transmembrane helix</keyword>
<dbReference type="Gene3D" id="2.60.40.1460">
    <property type="entry name" value="Integrin domains. Chain A, domain 2"/>
    <property type="match status" value="1"/>
</dbReference>
<dbReference type="SUPFAM" id="SSF69179">
    <property type="entry name" value="Integrin domains"/>
    <property type="match status" value="3"/>
</dbReference>
<dbReference type="InterPro" id="IPR000413">
    <property type="entry name" value="Integrin_alpha"/>
</dbReference>
<organism evidence="18 19">
    <name type="scientific">Clarias magur</name>
    <name type="common">Asian catfish</name>
    <name type="synonym">Macropteronotus magur</name>
    <dbReference type="NCBI Taxonomy" id="1594786"/>
    <lineage>
        <taxon>Eukaryota</taxon>
        <taxon>Metazoa</taxon>
        <taxon>Chordata</taxon>
        <taxon>Craniata</taxon>
        <taxon>Vertebrata</taxon>
        <taxon>Euteleostomi</taxon>
        <taxon>Actinopterygii</taxon>
        <taxon>Neopterygii</taxon>
        <taxon>Teleostei</taxon>
        <taxon>Ostariophysi</taxon>
        <taxon>Siluriformes</taxon>
        <taxon>Clariidae</taxon>
        <taxon>Clarias</taxon>
    </lineage>
</organism>
<evidence type="ECO:0000256" key="7">
    <source>
        <dbReference type="ARBA" id="ARBA00022989"/>
    </source>
</evidence>
<dbReference type="PANTHER" id="PTHR23220:SF89">
    <property type="entry name" value="INTEGRIN ALPHA-3"/>
    <property type="match status" value="1"/>
</dbReference>
<dbReference type="GO" id="GO:0005178">
    <property type="term" value="F:integrin binding"/>
    <property type="evidence" value="ECO:0007669"/>
    <property type="project" value="TreeGrafter"/>
</dbReference>
<name>A0A8J4UF47_CLAMG</name>
<dbReference type="GO" id="GO:0009897">
    <property type="term" value="C:external side of plasma membrane"/>
    <property type="evidence" value="ECO:0007669"/>
    <property type="project" value="TreeGrafter"/>
</dbReference>
<proteinExistence type="inferred from homology"/>
<keyword evidence="10 13" id="KW-0675">Receptor</keyword>
<feature type="region of interest" description="Disordered" evidence="14">
    <location>
        <begin position="852"/>
        <end position="885"/>
    </location>
</feature>
<feature type="domain" description="Integrin alpha second immunoglobulin-like" evidence="16">
    <location>
        <begin position="616"/>
        <end position="761"/>
    </location>
</feature>
<evidence type="ECO:0000256" key="14">
    <source>
        <dbReference type="SAM" id="MobiDB-lite"/>
    </source>
</evidence>
<evidence type="ECO:0000256" key="10">
    <source>
        <dbReference type="ARBA" id="ARBA00023170"/>
    </source>
</evidence>
<evidence type="ECO:0000256" key="12">
    <source>
        <dbReference type="PROSITE-ProRule" id="PRU00803"/>
    </source>
</evidence>
<dbReference type="EMBL" id="QNUK01000028">
    <property type="protein sequence ID" value="KAF5906818.1"/>
    <property type="molecule type" value="Genomic_DNA"/>
</dbReference>
<dbReference type="InterPro" id="IPR032695">
    <property type="entry name" value="Integrin_dom_sf"/>
</dbReference>
<dbReference type="Gene3D" id="2.60.40.1510">
    <property type="entry name" value="ntegrin, alpha v. Chain A, domain 3"/>
    <property type="match status" value="1"/>
</dbReference>
<keyword evidence="5" id="KW-0677">Repeat</keyword>
<evidence type="ECO:0000259" key="16">
    <source>
        <dbReference type="Pfam" id="PF20805"/>
    </source>
</evidence>
<accession>A0A8J4UF47</accession>
<sequence length="1022" mass="112264">MVGGASQSWSDIDRKGVKSLEAQVTFPEHVFQYCDTVQVGKLLKVYRGGKRAAAGTPAAPDSPPTQLLVGAPQEKAEPKVRANETGDMYACPITSDPKDCIRANLVSSDSVGAGDYIEGMWLGVSVVSQGLHDGRVMACGHRYSRSMDNGVNLRMIGRCYIRGNDLSFDEYDPWQYHQEVCSPMDDQLLEGMCNMGISATMTETEVIAGAPGCFNWQGNSFVVYRDPGADHDSQIIKLRDMKTGNIYIGYSVGKDKGILNKDVDTIVAGAPRYKSKGSVMLMKIIEKDGGRSNELQDLNLALQGEQVGSYFGNSIAIVDINNDGWKDLIVGAPFYFDRRKEKGGAVYVFMNENGSFKPKADLMFTGPSDSGFGMAVSSIGDVNQDGFQDFAVGAPYHESGRVYVWMGGKDGVSLEPNQVIEGKNVRNGGFKTFGYSISGGLDVDDNKYPDIVVGSLDDRVALLRARPVIHVQKTLSVTPPLVDPINCDSCIQVEVCFSYTISTGQPNFKEEITIKYTVLADVLHHSSKSRVRFTDNDKDVYSGLLSMTSQRCETKTLKVISVRDKVTPVVFSLNASIFEPQIDRVPGQLQSLNLFPVLSQGQTLTEKAEINFQKACGADNQCDSNLQMTATFATSQQVLPIQDGHQVLQFDSNIKKLYLLVNVTNFPSPGRLAEDAHNTELNVSTPSSLIYSSVRTEDKFSSVVCTPHNNSIVCELGNPLGANQMTSFAISFEVLMITLDTDTITSTLQLSTLSKQDDLTPLTKTLLVDYTLQTSFLVIPSRVQTEFSGHVIGESAIKNTSEIGSPVEFKFVVSADMPQGSSNVLYVEFKWPMEVANGKWLLYLEEITMTGTSESSCNPPGEIVNSQKFQVPERKRSRRKRDEPSVAHLEALSSLNLKSGRRKTDHLNCTSGTAKCTTFRCFLRNMTDKAEVTVRARLWNGTMLEDYNKASLIIIMGEATLKLQTNRSTIHLDSKTSNVTFSVEVTPAIQDEVEYKVPLWIIIVSALAGVLLLALIVVLLWK</sequence>
<feature type="compositionally biased region" description="Polar residues" evidence="14">
    <location>
        <begin position="852"/>
        <end position="869"/>
    </location>
</feature>
<evidence type="ECO:0000256" key="6">
    <source>
        <dbReference type="ARBA" id="ARBA00022889"/>
    </source>
</evidence>
<feature type="domain" description="Integrin alpha third immunoglobulin-like" evidence="17">
    <location>
        <begin position="782"/>
        <end position="983"/>
    </location>
</feature>
<evidence type="ECO:0000256" key="8">
    <source>
        <dbReference type="ARBA" id="ARBA00023037"/>
    </source>
</evidence>
<dbReference type="InterPro" id="IPR013649">
    <property type="entry name" value="Integrin_alpha_Ig-like_1"/>
</dbReference>
<dbReference type="PANTHER" id="PTHR23220">
    <property type="entry name" value="INTEGRIN ALPHA"/>
    <property type="match status" value="1"/>
</dbReference>
<feature type="domain" description="Integrin alpha first immunoglubulin-like" evidence="15">
    <location>
        <begin position="465"/>
        <end position="614"/>
    </location>
</feature>
<feature type="repeat" description="FG-GAP" evidence="12">
    <location>
        <begin position="297"/>
        <end position="358"/>
    </location>
</feature>
<dbReference type="GO" id="GO:0008305">
    <property type="term" value="C:integrin complex"/>
    <property type="evidence" value="ECO:0007669"/>
    <property type="project" value="InterPro"/>
</dbReference>
<evidence type="ECO:0000256" key="11">
    <source>
        <dbReference type="ARBA" id="ARBA00023180"/>
    </source>
</evidence>
<dbReference type="SMART" id="SM00191">
    <property type="entry name" value="Int_alpha"/>
    <property type="match status" value="5"/>
</dbReference>
<evidence type="ECO:0000256" key="9">
    <source>
        <dbReference type="ARBA" id="ARBA00023136"/>
    </source>
</evidence>
<keyword evidence="3 13" id="KW-0812">Transmembrane</keyword>
<evidence type="ECO:0000256" key="5">
    <source>
        <dbReference type="ARBA" id="ARBA00022737"/>
    </source>
</evidence>
<dbReference type="Gene3D" id="1.20.5.930">
    <property type="entry name" value="Bicelle-embedded integrin alpha(iib) transmembrane segment"/>
    <property type="match status" value="1"/>
</dbReference>
<dbReference type="Gene3D" id="2.130.10.130">
    <property type="entry name" value="Integrin alpha, N-terminal"/>
    <property type="match status" value="1"/>
</dbReference>